<organism evidence="4 5">
    <name type="scientific">Streptantibioticus parmotrematis</name>
    <dbReference type="NCBI Taxonomy" id="2873249"/>
    <lineage>
        <taxon>Bacteria</taxon>
        <taxon>Bacillati</taxon>
        <taxon>Actinomycetota</taxon>
        <taxon>Actinomycetes</taxon>
        <taxon>Kitasatosporales</taxon>
        <taxon>Streptomycetaceae</taxon>
        <taxon>Streptantibioticus</taxon>
    </lineage>
</organism>
<evidence type="ECO:0000313" key="4">
    <source>
        <dbReference type="EMBL" id="MBY8883370.1"/>
    </source>
</evidence>
<name>A0ABS7QJM0_9ACTN</name>
<dbReference type="Pfam" id="PF20773">
    <property type="entry name" value="InhA-like_MAM"/>
    <property type="match status" value="1"/>
</dbReference>
<proteinExistence type="predicted"/>
<evidence type="ECO:0000256" key="1">
    <source>
        <dbReference type="ARBA" id="ARBA00022801"/>
    </source>
</evidence>
<comment type="caution">
    <text evidence="4">The sequence shown here is derived from an EMBL/GenBank/DDBJ whole genome shotgun (WGS) entry which is preliminary data.</text>
</comment>
<dbReference type="GO" id="GO:0016787">
    <property type="term" value="F:hydrolase activity"/>
    <property type="evidence" value="ECO:0007669"/>
    <property type="project" value="UniProtKB-KW"/>
</dbReference>
<dbReference type="RefSeq" id="WP_222972946.1">
    <property type="nucleotide sequence ID" value="NZ_JAINVZ010000001.1"/>
</dbReference>
<protein>
    <submittedName>
        <fullName evidence="4">Serine hydrolase</fullName>
    </submittedName>
</protein>
<dbReference type="Proteomes" id="UP001198565">
    <property type="component" value="Unassembled WGS sequence"/>
</dbReference>
<evidence type="ECO:0000313" key="5">
    <source>
        <dbReference type="Proteomes" id="UP001198565"/>
    </source>
</evidence>
<dbReference type="InterPro" id="IPR012338">
    <property type="entry name" value="Beta-lactam/transpept-like"/>
</dbReference>
<dbReference type="InterPro" id="IPR006311">
    <property type="entry name" value="TAT_signal"/>
</dbReference>
<dbReference type="PROSITE" id="PS51318">
    <property type="entry name" value="TAT"/>
    <property type="match status" value="1"/>
</dbReference>
<feature type="signal peptide" evidence="2">
    <location>
        <begin position="1"/>
        <end position="28"/>
    </location>
</feature>
<dbReference type="PANTHER" id="PTHR43283:SF11">
    <property type="entry name" value="BETA-LACTAMASE-RELATED DOMAIN-CONTAINING PROTEIN"/>
    <property type="match status" value="1"/>
</dbReference>
<dbReference type="PANTHER" id="PTHR43283">
    <property type="entry name" value="BETA-LACTAMASE-RELATED"/>
    <property type="match status" value="1"/>
</dbReference>
<keyword evidence="1 4" id="KW-0378">Hydrolase</keyword>
<feature type="domain" description="Beta-lactamase-related" evidence="3">
    <location>
        <begin position="108"/>
        <end position="440"/>
    </location>
</feature>
<dbReference type="SUPFAM" id="SSF56601">
    <property type="entry name" value="beta-lactamase/transpeptidase-like"/>
    <property type="match status" value="1"/>
</dbReference>
<dbReference type="InterPro" id="IPR001466">
    <property type="entry name" value="Beta-lactam-related"/>
</dbReference>
<gene>
    <name evidence="4" type="ORF">K7472_00730</name>
</gene>
<keyword evidence="2" id="KW-0732">Signal</keyword>
<dbReference type="InterPro" id="IPR050789">
    <property type="entry name" value="Diverse_Enzym_Activities"/>
</dbReference>
<evidence type="ECO:0000259" key="3">
    <source>
        <dbReference type="Pfam" id="PF00144"/>
    </source>
</evidence>
<dbReference type="Pfam" id="PF00144">
    <property type="entry name" value="Beta-lactamase"/>
    <property type="match status" value="1"/>
</dbReference>
<evidence type="ECO:0000256" key="2">
    <source>
        <dbReference type="SAM" id="SignalP"/>
    </source>
</evidence>
<sequence>MLNRRSVLAVVPLTLTAALGAAAGTARAAVPRAARAGSADAPADVPRSARFDLPWHDFAPPGTVLRHGAPEEVGLDPAPIRAALDQVAAWTEPDPTTGHPMYSGQVSLLVHDGVVVAQNAAGYALRYADQQGDLLPAAQWIPMRTDTIFDLASLSKLFTSIVAVREIQDGGLGLDDTVAGYLPEFATNGKAAITIRQLLTHTSGLPADPSPALWQYPDMPSRVKAILDTVPQNPPDTVYLYSDLNMLSLQLVLEHLTGKSLDTLVRERVTGPLGLRDTMYNPPASLKHRIAAEEYEVGPGEPQRGLVWGQVHDENAWAMGGVAGHAGVFSTVADIAVLSQAILNGGTYRGHRILSEESVRQMMTNYNQKYPGDSHGLGFELDQRWYMGRLDSAATAGHTGFTGTTIVVDPLSRSVALQFSNRVHPTRNWGSTNAARRAVADGLADAMAVRAPDGRRSWYSGITDASTATLTTTVTSRRGAVDVSWTAFVDTEQDCDLLVLESSTDGGATWQPVPMTATGTGAPTGAVASLSGGTRSWWRVTAQLGGSQLPPSGASLTIRWQYTTDPEYTGRGVDVTGVRIADARGTLLDGDRDPGAFIASGWTLTSR</sequence>
<dbReference type="Gene3D" id="3.40.710.10">
    <property type="entry name" value="DD-peptidase/beta-lactamase superfamily"/>
    <property type="match status" value="1"/>
</dbReference>
<feature type="chain" id="PRO_5045993959" evidence="2">
    <location>
        <begin position="29"/>
        <end position="607"/>
    </location>
</feature>
<reference evidence="4 5" key="1">
    <citation type="submission" date="2021-08" db="EMBL/GenBank/DDBJ databases">
        <title>Streptomyces sp. PTM05 isolated from lichen.</title>
        <authorList>
            <person name="Somphong A."/>
            <person name="Phongsopitanun W."/>
            <person name="Tanasupawat S."/>
        </authorList>
    </citation>
    <scope>NUCLEOTIDE SEQUENCE [LARGE SCALE GENOMIC DNA]</scope>
    <source>
        <strain evidence="4 5">Ptm05</strain>
    </source>
</reference>
<dbReference type="EMBL" id="JAINVZ010000001">
    <property type="protein sequence ID" value="MBY8883370.1"/>
    <property type="molecule type" value="Genomic_DNA"/>
</dbReference>
<keyword evidence="5" id="KW-1185">Reference proteome</keyword>
<accession>A0ABS7QJM0</accession>